<accession>A0A7S9KR08</accession>
<evidence type="ECO:0000256" key="1">
    <source>
        <dbReference type="SAM" id="MobiDB-lite"/>
    </source>
</evidence>
<dbReference type="Proteomes" id="UP000594364">
    <property type="component" value="Chromosome 2"/>
</dbReference>
<name>A0A7S9KR08_EPIFF</name>
<feature type="compositionally biased region" description="Basic and acidic residues" evidence="1">
    <location>
        <begin position="161"/>
        <end position="174"/>
    </location>
</feature>
<evidence type="ECO:0008006" key="4">
    <source>
        <dbReference type="Google" id="ProtNLM"/>
    </source>
</evidence>
<dbReference type="Pfam" id="PF08432">
    <property type="entry name" value="Vfa1"/>
    <property type="match status" value="1"/>
</dbReference>
<feature type="region of interest" description="Disordered" evidence="1">
    <location>
        <begin position="82"/>
        <end position="189"/>
    </location>
</feature>
<protein>
    <recommendedName>
        <fullName evidence="4">DUF1742-domain-containing protein</fullName>
    </recommendedName>
</protein>
<dbReference type="EMBL" id="CP031386">
    <property type="protein sequence ID" value="QPG98494.1"/>
    <property type="molecule type" value="Genomic_DNA"/>
</dbReference>
<dbReference type="AlphaFoldDB" id="A0A7S9KR08"/>
<dbReference type="InterPro" id="IPR013640">
    <property type="entry name" value="Vfa1"/>
</dbReference>
<dbReference type="GO" id="GO:0007034">
    <property type="term" value="P:vacuolar transport"/>
    <property type="evidence" value="ECO:0007669"/>
    <property type="project" value="TreeGrafter"/>
</dbReference>
<proteinExistence type="predicted"/>
<sequence>MSAPFPNLYIHRKVAETAAKACDICYKPSSSVLITADKKDFFYVCPAHLKDTYFCTPKVDEEAIKAKREKALAEETEKLKKEYEEKQRKKKEKESKKNNDDKDKDKTKEEDTSKGNNADKKGVIEKSESPSAGEGSATPNEETRLFELKSAFYRQRVQRKRQNEAAKRDRERTARPGYFPSVPSGPPTK</sequence>
<dbReference type="PANTHER" id="PTHR28218:SF1">
    <property type="entry name" value="VPS4-ASSOCIATED PROTEIN 1"/>
    <property type="match status" value="1"/>
</dbReference>
<gene>
    <name evidence="2" type="ORF">C2857_007665</name>
</gene>
<evidence type="ECO:0000313" key="3">
    <source>
        <dbReference type="Proteomes" id="UP000594364"/>
    </source>
</evidence>
<feature type="compositionally biased region" description="Basic and acidic residues" evidence="1">
    <location>
        <begin position="82"/>
        <end position="128"/>
    </location>
</feature>
<reference evidence="2 3" key="1">
    <citation type="journal article" date="2018" name="PLoS Genet.">
        <title>Repeat elements organise 3D genome structure and mediate transcription in the filamentous fungus Epichloe festucae.</title>
        <authorList>
            <person name="Winter D.J."/>
            <person name="Ganley A.R.D."/>
            <person name="Young C.A."/>
            <person name="Liachko I."/>
            <person name="Schardl C.L."/>
            <person name="Dupont P.Y."/>
            <person name="Berry D."/>
            <person name="Ram A."/>
            <person name="Scott B."/>
            <person name="Cox M.P."/>
        </authorList>
    </citation>
    <scope>NUCLEOTIDE SEQUENCE [LARGE SCALE GENOMIC DNA]</scope>
    <source>
        <strain evidence="2 3">Fl1</strain>
    </source>
</reference>
<evidence type="ECO:0000313" key="2">
    <source>
        <dbReference type="EMBL" id="QPG98494.1"/>
    </source>
</evidence>
<dbReference type="GO" id="GO:0005768">
    <property type="term" value="C:endosome"/>
    <property type="evidence" value="ECO:0007669"/>
    <property type="project" value="TreeGrafter"/>
</dbReference>
<keyword evidence="3" id="KW-1185">Reference proteome</keyword>
<organism evidence="2 3">
    <name type="scientific">Epichloe festucae (strain Fl1)</name>
    <dbReference type="NCBI Taxonomy" id="877507"/>
    <lineage>
        <taxon>Eukaryota</taxon>
        <taxon>Fungi</taxon>
        <taxon>Dikarya</taxon>
        <taxon>Ascomycota</taxon>
        <taxon>Pezizomycotina</taxon>
        <taxon>Sordariomycetes</taxon>
        <taxon>Hypocreomycetidae</taxon>
        <taxon>Hypocreales</taxon>
        <taxon>Clavicipitaceae</taxon>
        <taxon>Epichloe</taxon>
    </lineage>
</organism>
<dbReference type="PANTHER" id="PTHR28218">
    <property type="entry name" value="VPS4-ASSOCIATED PROTEIN 1"/>
    <property type="match status" value="1"/>
</dbReference>
<dbReference type="OrthoDB" id="2158714at2759"/>